<dbReference type="PANTHER" id="PTHR36694:SF11">
    <property type="entry name" value="LP21121P-RELATED"/>
    <property type="match status" value="1"/>
</dbReference>
<organism evidence="3 4">
    <name type="scientific">Trichonephila inaurata madagascariensis</name>
    <dbReference type="NCBI Taxonomy" id="2747483"/>
    <lineage>
        <taxon>Eukaryota</taxon>
        <taxon>Metazoa</taxon>
        <taxon>Ecdysozoa</taxon>
        <taxon>Arthropoda</taxon>
        <taxon>Chelicerata</taxon>
        <taxon>Arachnida</taxon>
        <taxon>Araneae</taxon>
        <taxon>Araneomorphae</taxon>
        <taxon>Entelegynae</taxon>
        <taxon>Araneoidea</taxon>
        <taxon>Nephilidae</taxon>
        <taxon>Trichonephila</taxon>
        <taxon>Trichonephila inaurata</taxon>
    </lineage>
</organism>
<feature type="compositionally biased region" description="Basic and acidic residues" evidence="1">
    <location>
        <begin position="134"/>
        <end position="147"/>
    </location>
</feature>
<evidence type="ECO:0000313" key="4">
    <source>
        <dbReference type="Proteomes" id="UP000886998"/>
    </source>
</evidence>
<dbReference type="EMBL" id="BMAV01001376">
    <property type="protein sequence ID" value="GFY39419.1"/>
    <property type="molecule type" value="Genomic_DNA"/>
</dbReference>
<name>A0A8X6WS61_9ARAC</name>
<reference evidence="3" key="1">
    <citation type="submission" date="2020-08" db="EMBL/GenBank/DDBJ databases">
        <title>Multicomponent nature underlies the extraordinary mechanical properties of spider dragline silk.</title>
        <authorList>
            <person name="Kono N."/>
            <person name="Nakamura H."/>
            <person name="Mori M."/>
            <person name="Yoshida Y."/>
            <person name="Ohtoshi R."/>
            <person name="Malay A.D."/>
            <person name="Moran D.A.P."/>
            <person name="Tomita M."/>
            <person name="Numata K."/>
            <person name="Arakawa K."/>
        </authorList>
    </citation>
    <scope>NUCLEOTIDE SEQUENCE</scope>
</reference>
<sequence>MLLIPWMVLVLITTCVDLLISLYLLIEAFFNPFLAILFGIDFVILSLNTYSLICVFSQYQEYCAGRGNPQVRGNRPLPEVEYMGERCGISNAARITNDSGATNSSTISVVQSSSIPGVHSEINSAEEAAVQQRNSEEKKLSEKKDSAFDASNIQQNHHSSMALIIDPENNKEIASVSNPVNSTQKKIHLH</sequence>
<evidence type="ECO:0000256" key="1">
    <source>
        <dbReference type="SAM" id="MobiDB-lite"/>
    </source>
</evidence>
<comment type="caution">
    <text evidence="3">The sequence shown here is derived from an EMBL/GenBank/DDBJ whole genome shotgun (WGS) entry which is preliminary data.</text>
</comment>
<keyword evidence="4" id="KW-1185">Reference proteome</keyword>
<feature type="transmembrane region" description="Helical" evidence="2">
    <location>
        <begin position="6"/>
        <end position="26"/>
    </location>
</feature>
<dbReference type="PANTHER" id="PTHR36694">
    <property type="entry name" value="PASIFLORA 1, ISOFORM A-RELATED"/>
    <property type="match status" value="1"/>
</dbReference>
<accession>A0A8X6WS61</accession>
<evidence type="ECO:0000256" key="2">
    <source>
        <dbReference type="SAM" id="Phobius"/>
    </source>
</evidence>
<gene>
    <name evidence="3" type="ORF">TNIN_348131</name>
</gene>
<keyword evidence="2" id="KW-1133">Transmembrane helix</keyword>
<keyword evidence="2" id="KW-0472">Membrane</keyword>
<proteinExistence type="predicted"/>
<protein>
    <submittedName>
        <fullName evidence="3">Uncharacterized protein</fullName>
    </submittedName>
</protein>
<dbReference type="Proteomes" id="UP000886998">
    <property type="component" value="Unassembled WGS sequence"/>
</dbReference>
<feature type="region of interest" description="Disordered" evidence="1">
    <location>
        <begin position="131"/>
        <end position="155"/>
    </location>
</feature>
<feature type="transmembrane region" description="Helical" evidence="2">
    <location>
        <begin position="33"/>
        <end position="53"/>
    </location>
</feature>
<evidence type="ECO:0000313" key="3">
    <source>
        <dbReference type="EMBL" id="GFY39419.1"/>
    </source>
</evidence>
<keyword evidence="2" id="KW-0812">Transmembrane</keyword>
<dbReference type="AlphaFoldDB" id="A0A8X6WS61"/>
<dbReference type="OrthoDB" id="6420912at2759"/>